<dbReference type="Pfam" id="PF00440">
    <property type="entry name" value="TetR_N"/>
    <property type="match status" value="1"/>
</dbReference>
<dbReference type="SUPFAM" id="SSF46689">
    <property type="entry name" value="Homeodomain-like"/>
    <property type="match status" value="1"/>
</dbReference>
<dbReference type="PANTHER" id="PTHR47506:SF1">
    <property type="entry name" value="HTH-TYPE TRANSCRIPTIONAL REGULATOR YJDC"/>
    <property type="match status" value="1"/>
</dbReference>
<dbReference type="SUPFAM" id="SSF48498">
    <property type="entry name" value="Tetracyclin repressor-like, C-terminal domain"/>
    <property type="match status" value="1"/>
</dbReference>
<dbReference type="PROSITE" id="PS50977">
    <property type="entry name" value="HTH_TETR_2"/>
    <property type="match status" value="1"/>
</dbReference>
<evidence type="ECO:0000256" key="1">
    <source>
        <dbReference type="ARBA" id="ARBA00023015"/>
    </source>
</evidence>
<gene>
    <name evidence="6" type="ORF">BSF38_04291</name>
</gene>
<dbReference type="PRINTS" id="PR00455">
    <property type="entry name" value="HTHTETR"/>
</dbReference>
<dbReference type="InterPro" id="IPR009057">
    <property type="entry name" value="Homeodomain-like_sf"/>
</dbReference>
<dbReference type="Pfam" id="PF16925">
    <property type="entry name" value="TetR_C_13"/>
    <property type="match status" value="1"/>
</dbReference>
<dbReference type="KEGG" id="pbor:BSF38_04291"/>
<sequence length="191" mass="21261">MEPAKTARERVLDVATDLFYREGVRAVGIDTIIARSGVAKMSLYRNFASKDDLVVAYLEERNRRFFAWWDRATGADDDPRERLWNLIAATIEKVRHPEHRGCPFLNTSTEFPDAGHPAHAVIAAHKGEVRARLLDLCGRLGASRPEVLTEQLIVLMDGVYAFPQSFSDPNAASAVREAAATLIKAQTAKTR</sequence>
<reference evidence="7" key="1">
    <citation type="submission" date="2016-12" db="EMBL/GenBank/DDBJ databases">
        <title>Comparative genomics of four Isosphaeraceae planctomycetes: a common pool of plasmids and glycoside hydrolase genes.</title>
        <authorList>
            <person name="Ivanova A."/>
        </authorList>
    </citation>
    <scope>NUCLEOTIDE SEQUENCE [LARGE SCALE GENOMIC DNA]</scope>
    <source>
        <strain evidence="7">PX4</strain>
    </source>
</reference>
<keyword evidence="2 4" id="KW-0238">DNA-binding</keyword>
<dbReference type="Gene3D" id="1.10.357.10">
    <property type="entry name" value="Tetracycline Repressor, domain 2"/>
    <property type="match status" value="1"/>
</dbReference>
<proteinExistence type="predicted"/>
<evidence type="ECO:0000256" key="4">
    <source>
        <dbReference type="PROSITE-ProRule" id="PRU00335"/>
    </source>
</evidence>
<keyword evidence="1" id="KW-0805">Transcription regulation</keyword>
<evidence type="ECO:0000256" key="3">
    <source>
        <dbReference type="ARBA" id="ARBA00023163"/>
    </source>
</evidence>
<evidence type="ECO:0000313" key="7">
    <source>
        <dbReference type="Proteomes" id="UP000186309"/>
    </source>
</evidence>
<keyword evidence="3" id="KW-0804">Transcription</keyword>
<feature type="domain" description="HTH tetR-type" evidence="5">
    <location>
        <begin position="5"/>
        <end position="65"/>
    </location>
</feature>
<dbReference type="AlphaFoldDB" id="A0A1U7CV21"/>
<protein>
    <recommendedName>
        <fullName evidence="5">HTH tetR-type domain-containing protein</fullName>
    </recommendedName>
</protein>
<dbReference type="GO" id="GO:0003677">
    <property type="term" value="F:DNA binding"/>
    <property type="evidence" value="ECO:0007669"/>
    <property type="project" value="UniProtKB-UniRule"/>
</dbReference>
<dbReference type="RefSeq" id="WP_076349052.1">
    <property type="nucleotide sequence ID" value="NZ_CP019082.1"/>
</dbReference>
<accession>A0A1U7CV21</accession>
<dbReference type="EMBL" id="CP019082">
    <property type="protein sequence ID" value="APW62739.1"/>
    <property type="molecule type" value="Genomic_DNA"/>
</dbReference>
<organism evidence="6 7">
    <name type="scientific">Paludisphaera borealis</name>
    <dbReference type="NCBI Taxonomy" id="1387353"/>
    <lineage>
        <taxon>Bacteria</taxon>
        <taxon>Pseudomonadati</taxon>
        <taxon>Planctomycetota</taxon>
        <taxon>Planctomycetia</taxon>
        <taxon>Isosphaerales</taxon>
        <taxon>Isosphaeraceae</taxon>
        <taxon>Paludisphaera</taxon>
    </lineage>
</organism>
<dbReference type="Proteomes" id="UP000186309">
    <property type="component" value="Chromosome"/>
</dbReference>
<keyword evidence="7" id="KW-1185">Reference proteome</keyword>
<dbReference type="STRING" id="1387353.BSF38_04291"/>
<dbReference type="InterPro" id="IPR001647">
    <property type="entry name" value="HTH_TetR"/>
</dbReference>
<evidence type="ECO:0000256" key="2">
    <source>
        <dbReference type="ARBA" id="ARBA00023125"/>
    </source>
</evidence>
<dbReference type="InterPro" id="IPR011075">
    <property type="entry name" value="TetR_C"/>
</dbReference>
<feature type="DNA-binding region" description="H-T-H motif" evidence="4">
    <location>
        <begin position="28"/>
        <end position="47"/>
    </location>
</feature>
<evidence type="ECO:0000259" key="5">
    <source>
        <dbReference type="PROSITE" id="PS50977"/>
    </source>
</evidence>
<dbReference type="PANTHER" id="PTHR47506">
    <property type="entry name" value="TRANSCRIPTIONAL REGULATORY PROTEIN"/>
    <property type="match status" value="1"/>
</dbReference>
<evidence type="ECO:0000313" key="6">
    <source>
        <dbReference type="EMBL" id="APW62739.1"/>
    </source>
</evidence>
<name>A0A1U7CV21_9BACT</name>
<dbReference type="InterPro" id="IPR036271">
    <property type="entry name" value="Tet_transcr_reg_TetR-rel_C_sf"/>
</dbReference>